<feature type="transmembrane region" description="Helical" evidence="5">
    <location>
        <begin position="37"/>
        <end position="59"/>
    </location>
</feature>
<reference evidence="6" key="1">
    <citation type="submission" date="2020-01" db="EMBL/GenBank/DDBJ databases">
        <authorList>
            <person name="Meier V. D."/>
            <person name="Meier V D."/>
        </authorList>
    </citation>
    <scope>NUCLEOTIDE SEQUENCE</scope>
    <source>
        <strain evidence="6">HLG_WM_MAG_07</strain>
    </source>
</reference>
<dbReference type="AlphaFoldDB" id="A0A6S6SPX4"/>
<dbReference type="EMBL" id="CACVAY010000056">
    <property type="protein sequence ID" value="CAA6812458.1"/>
    <property type="molecule type" value="Genomic_DNA"/>
</dbReference>
<feature type="transmembrane region" description="Helical" evidence="5">
    <location>
        <begin position="90"/>
        <end position="113"/>
    </location>
</feature>
<name>A0A6S6SPX4_9GAMM</name>
<keyword evidence="6" id="KW-0489">Methyltransferase</keyword>
<evidence type="ECO:0000313" key="6">
    <source>
        <dbReference type="EMBL" id="CAA6812458.1"/>
    </source>
</evidence>
<gene>
    <name evidence="6" type="ORF">HELGO_WM14718</name>
</gene>
<dbReference type="PANTHER" id="PTHR12714">
    <property type="entry name" value="PROTEIN-S ISOPRENYLCYSTEINE O-METHYLTRANSFERASE"/>
    <property type="match status" value="1"/>
</dbReference>
<keyword evidence="6" id="KW-0808">Transferase</keyword>
<comment type="subcellular location">
    <subcellularLocation>
        <location evidence="1">Endomembrane system</location>
        <topology evidence="1">Multi-pass membrane protein</topology>
    </subcellularLocation>
</comment>
<dbReference type="GO" id="GO:0008168">
    <property type="term" value="F:methyltransferase activity"/>
    <property type="evidence" value="ECO:0007669"/>
    <property type="project" value="UniProtKB-KW"/>
</dbReference>
<protein>
    <submittedName>
        <fullName evidence="6">Isoprenylcysteine carboxyl methyltransferase</fullName>
    </submittedName>
</protein>
<dbReference type="GO" id="GO:0012505">
    <property type="term" value="C:endomembrane system"/>
    <property type="evidence" value="ECO:0007669"/>
    <property type="project" value="UniProtKB-SubCell"/>
</dbReference>
<dbReference type="Pfam" id="PF04191">
    <property type="entry name" value="PEMT"/>
    <property type="match status" value="1"/>
</dbReference>
<evidence type="ECO:0000256" key="5">
    <source>
        <dbReference type="SAM" id="Phobius"/>
    </source>
</evidence>
<keyword evidence="3 5" id="KW-1133">Transmembrane helix</keyword>
<dbReference type="InterPro" id="IPR007318">
    <property type="entry name" value="Phopholipid_MeTrfase"/>
</dbReference>
<keyword evidence="2 5" id="KW-0812">Transmembrane</keyword>
<evidence type="ECO:0000256" key="2">
    <source>
        <dbReference type="ARBA" id="ARBA00022692"/>
    </source>
</evidence>
<organism evidence="6">
    <name type="scientific">uncultured Thiotrichaceae bacterium</name>
    <dbReference type="NCBI Taxonomy" id="298394"/>
    <lineage>
        <taxon>Bacteria</taxon>
        <taxon>Pseudomonadati</taxon>
        <taxon>Pseudomonadota</taxon>
        <taxon>Gammaproteobacteria</taxon>
        <taxon>Thiotrichales</taxon>
        <taxon>Thiotrichaceae</taxon>
        <taxon>environmental samples</taxon>
    </lineage>
</organism>
<dbReference type="GO" id="GO:0032259">
    <property type="term" value="P:methylation"/>
    <property type="evidence" value="ECO:0007669"/>
    <property type="project" value="UniProtKB-KW"/>
</dbReference>
<dbReference type="PANTHER" id="PTHR12714:SF24">
    <property type="entry name" value="SLR1182 PROTEIN"/>
    <property type="match status" value="1"/>
</dbReference>
<evidence type="ECO:0000256" key="4">
    <source>
        <dbReference type="ARBA" id="ARBA00023136"/>
    </source>
</evidence>
<accession>A0A6S6SPX4</accession>
<keyword evidence="4 5" id="KW-0472">Membrane</keyword>
<dbReference type="Gene3D" id="1.20.120.1630">
    <property type="match status" value="1"/>
</dbReference>
<evidence type="ECO:0000256" key="3">
    <source>
        <dbReference type="ARBA" id="ARBA00022989"/>
    </source>
</evidence>
<proteinExistence type="predicted"/>
<sequence length="151" mass="17581">MLKLLIPPPAWLLLFAASMWAIDRTFPLFEWLSEPWNKIGLVLIGSAFLIDLTSLMTFFKKHTTPNPFRPRKTQTIVTTGPYSFTRNPMYLGMVIILTGWGVYLGSVTPFVLIPPFVWIITVMQIIPEEDILEEKFGQEYLDYKVRVKRWI</sequence>
<evidence type="ECO:0000256" key="1">
    <source>
        <dbReference type="ARBA" id="ARBA00004127"/>
    </source>
</evidence>